<dbReference type="Pfam" id="PF00784">
    <property type="entry name" value="MyTH4"/>
    <property type="match status" value="2"/>
</dbReference>
<dbReference type="Gene3D" id="2.30.29.30">
    <property type="entry name" value="Pleckstrin-homology domain (PH domain)/Phosphotyrosine-binding domain (PTB)"/>
    <property type="match status" value="2"/>
</dbReference>
<sequence length="2101" mass="240092">MVHVTKGDFIWVEPPKGTGSVPIGARVIDADHGKLKVVDDAGKEEWLSSDRRVKLMHPTSVQGVEDMTQLGDLHEAAILRNISVRYREKLIYTYTGSILIAVNPYVDIPLYTPEQIRLYRHRKIGELPPHIFAVADNAYTNMRNSSKNQSVVISGESGAGKTESTKLVLQFLATISGQHSWIEQQVLEANPILEAFGNAKTIRNDNSSRFGKYIDVHFNSHAGLSLEEKQQYDLTAPSDYFYLTQGKTLIADGRDDAADFADIRSAMKVLMFKDPEVSSIFRILAALLHIGNIKYRSTMSHNLEGVEVADLNLVKRVARLLHFDERVLLDTLTTKTIVTREERVISTLTPQQAVDTRDAFVKGVYGRIFVYIVQKINDAIYKPRSEAHRRISIGVLDIFGFENFDTNSFEQLCINYANEHLQQFFVRHIFKMEQKEYDLEKINWRHIQFVDNQETLDLIAQRPMNIMSLIDEESIFPKGTDVSMLQKLHANHNKNDGLYLKPKSDLEKAFGITHFAGAVYYSTKGFLEKNRDAFSADLHGLVASSKMNFLMRLFDEGEYSDGLNKRKVATVGGQFKKSLESLMNALQQTEPFFIRCIKPNEFKKPMYLDRTLVIRQLRYSGMMETIKIRKAGYPVRHGYQDFVDRYRMLVNGIPPAHRIDCFSAAKKICLKVLGPKADFQLGKTKVFLKDAHDLYLEQEYFRMMNERAITIQKTVRGWVARRQFLRQRQSAVMIQKIWRGFEQRRRYRQIIVGITRLQAWLRAKRLEEHYQSLRATIIRFQAHCRGALVRNEVKAMRAKGKRRPAMMAKPPSPEPEINGNMAAPEKDIPLFDYLPADTENGSGSESNTLTRTSVTTTPSPSTSMMDDPFDGEDLSKYQFGKFAATYFQAQATSSHVKRPLKQTLLYNDDPGSQLAGLAVWMTMLRFMGDLPDAKPGSINGEGNYDKTPVMTRLYATLGRKFSRRDVEEASMASEYDQYGSNKIRSRNVGKKLISMTLKKKTKLTGMESNASDRSDASNYSNALLENKPMSSLDKLHYIIGLGILREELRDEIYCQLCKQLSTNPSKLSQARGWILMSLCVGCFAPSERFIKYLFCFIREQGPGNSGYAAYIEQRLRRTQKNGTRHQPPSYVELQANKAKKDIVLAITFMDGSVKSVHADSATTASELCKILAEKVQLKDRFGFSLYIALFDKVSSLGSGCDHVLDAVSQCEQYAKEQGNQERNAPWRLFFRKEIFSPWYNPKEDSVGTNLIYQQIVRGVKFGEYRCEKDEDYALVAAQNYIVDEGAMDVDKLRKALNGYLPDFVLNSQEKNEQYWIQLIMNVHRKKFNITPQPSISQVKEDVVAFAKFKWPLLFSRFYEAVKFAGPPLPRDEVIIAVNYTGIYVVDDEEQVLQEFSFPEVAASIFNKGKRTGADNFTIRAVSGDDFTFQSPNAEDIAELVDYFLVGLKERSKFLIATQSQRENEQSSLLGFEQGDLLLLCNGATGAILKQQQVVMAENARTGQQGTVGADQVYVLPTLVKPPNAVMDMFPKNIDYSMMQPSMGKQIAVIHSSGDLPHTLENFAVDNFKSVTPVKRSMTLRRREPNTGEIWRFSREPIREPLLKKLEGRKEPAIEAINSYIAIMKYMGDYQTHRSRLGTDITDQVFKAPLKYEILRDECYCQLMKQLTHNPSLLSEERGWELFWLATGLFPPSQSLYKEVIQFLKSRVNSISNECYHRVHKMLKAGARKFAPYSVEVEAIQNKTVQILHKVYFPDHTNEGIELDSSTKAKEFCQRIGKHLKLRSVEGFSLFLRTDEKILSVPENEFFFDFIRQLSDWAQENFATKDRPYVPLNYQVYFMRKLWLNVEIGQDRMADLIFHYHQELPKYLSGYHKVSKQDAVSIGALILRARTRPDQPAPFGQLHLMMSEIVPQDLVKAYSGNDWKKNIKQAYSSGIEQMSCEDAKTAFLDKIRNWPTFGSTFFVVKQTADQTLPTQLLVSINRQGVSLFHPETKNQIANYPFTQIGNWTIGNTYINITVGNLLKGSSPRLTFETEYGYKMDDLLKSYISVLITAQTKKPQIGVKWECNYVLLLYENAKLTLLSLENCDKLRISRAPCVCNKLF</sequence>
<dbReference type="EMBL" id="CATQJA010002665">
    <property type="protein sequence ID" value="CAJ0583494.1"/>
    <property type="molecule type" value="Genomic_DNA"/>
</dbReference>
<dbReference type="InterPro" id="IPR001609">
    <property type="entry name" value="Myosin_head_motor_dom-like"/>
</dbReference>
<evidence type="ECO:0000259" key="12">
    <source>
        <dbReference type="PROSITE" id="PS50057"/>
    </source>
</evidence>
<evidence type="ECO:0000256" key="10">
    <source>
        <dbReference type="PROSITE-ProRule" id="PRU00782"/>
    </source>
</evidence>
<keyword evidence="8 10" id="KW-0505">Motor protein</keyword>
<feature type="domain" description="FERM" evidence="12">
    <location>
        <begin position="1746"/>
        <end position="2053"/>
    </location>
</feature>
<evidence type="ECO:0000256" key="2">
    <source>
        <dbReference type="ARBA" id="ARBA00008314"/>
    </source>
</evidence>
<dbReference type="InterPro" id="IPR036961">
    <property type="entry name" value="Kinesin_motor_dom_sf"/>
</dbReference>
<feature type="non-terminal residue" evidence="15">
    <location>
        <position position="2101"/>
    </location>
</feature>
<evidence type="ECO:0000313" key="15">
    <source>
        <dbReference type="EMBL" id="CAJ0583494.1"/>
    </source>
</evidence>
<feature type="domain" description="MyTH4" evidence="13">
    <location>
        <begin position="1592"/>
        <end position="1740"/>
    </location>
</feature>
<feature type="domain" description="Myosin motor" evidence="14">
    <location>
        <begin position="62"/>
        <end position="701"/>
    </location>
</feature>
<dbReference type="Pfam" id="PF21989">
    <property type="entry name" value="RA_2"/>
    <property type="match status" value="2"/>
</dbReference>
<dbReference type="FunFam" id="2.30.29.30:FF:000075">
    <property type="entry name" value="unconventional myosin-VIIa"/>
    <property type="match status" value="1"/>
</dbReference>
<proteinExistence type="inferred from homology"/>
<keyword evidence="16" id="KW-1185">Reference proteome</keyword>
<comment type="subcellular location">
    <subcellularLocation>
        <location evidence="1">Cytoplasm</location>
    </subcellularLocation>
</comment>
<dbReference type="GO" id="GO:0003774">
    <property type="term" value="F:cytoskeletal motor activity"/>
    <property type="evidence" value="ECO:0007669"/>
    <property type="project" value="UniProtKB-UniRule"/>
</dbReference>
<name>A0AA36DC04_9BILA</name>
<dbReference type="InterPro" id="IPR000048">
    <property type="entry name" value="IQ_motif_EF-hand-BS"/>
</dbReference>
<keyword evidence="3" id="KW-0963">Cytoplasm</keyword>
<dbReference type="PANTHER" id="PTHR22692:SF33">
    <property type="entry name" value="MYOSIN"/>
    <property type="match status" value="1"/>
</dbReference>
<dbReference type="Gene3D" id="1.20.80.10">
    <property type="match status" value="2"/>
</dbReference>
<dbReference type="InterPro" id="IPR014352">
    <property type="entry name" value="FERM/acyl-CoA-bd_prot_sf"/>
</dbReference>
<keyword evidence="5 10" id="KW-0547">Nucleotide-binding</keyword>
<dbReference type="CDD" id="cd13198">
    <property type="entry name" value="FERM_C1_MyoVII"/>
    <property type="match status" value="1"/>
</dbReference>
<feature type="domain" description="FERM" evidence="12">
    <location>
        <begin position="1142"/>
        <end position="1451"/>
    </location>
</feature>
<dbReference type="InterPro" id="IPR038185">
    <property type="entry name" value="MyTH4_dom_sf"/>
</dbReference>
<dbReference type="Gene3D" id="1.20.120.720">
    <property type="entry name" value="Myosin VI head, motor domain, U50 subdomain"/>
    <property type="match status" value="1"/>
</dbReference>
<dbReference type="InterPro" id="IPR002404">
    <property type="entry name" value="IRS_PTB"/>
</dbReference>
<dbReference type="SUPFAM" id="SSF54236">
    <property type="entry name" value="Ubiquitin-like"/>
    <property type="match status" value="2"/>
</dbReference>
<evidence type="ECO:0000259" key="13">
    <source>
        <dbReference type="PROSITE" id="PS51016"/>
    </source>
</evidence>
<dbReference type="InterPro" id="IPR057130">
    <property type="entry name" value="Myosin_VII_N"/>
</dbReference>
<feature type="region of interest" description="Disordered" evidence="11">
    <location>
        <begin position="839"/>
        <end position="865"/>
    </location>
</feature>
<dbReference type="PROSITE" id="PS50057">
    <property type="entry name" value="FERM_3"/>
    <property type="match status" value="2"/>
</dbReference>
<dbReference type="PRINTS" id="PR00193">
    <property type="entry name" value="MYOSINHEAVY"/>
</dbReference>
<dbReference type="GO" id="GO:0005524">
    <property type="term" value="F:ATP binding"/>
    <property type="evidence" value="ECO:0007669"/>
    <property type="project" value="UniProtKB-UniRule"/>
</dbReference>
<accession>A0AA36DC04</accession>
<dbReference type="Proteomes" id="UP001177023">
    <property type="component" value="Unassembled WGS sequence"/>
</dbReference>
<dbReference type="Gene3D" id="6.20.240.20">
    <property type="match status" value="1"/>
</dbReference>
<evidence type="ECO:0000256" key="4">
    <source>
        <dbReference type="ARBA" id="ARBA00022737"/>
    </source>
</evidence>
<evidence type="ECO:0000256" key="9">
    <source>
        <dbReference type="ARBA" id="ARBA00023203"/>
    </source>
</evidence>
<feature type="domain" description="MyTH4" evidence="13">
    <location>
        <begin position="895"/>
        <end position="1137"/>
    </location>
</feature>
<dbReference type="PROSITE" id="PS50096">
    <property type="entry name" value="IQ"/>
    <property type="match status" value="3"/>
</dbReference>
<dbReference type="CDD" id="cd17092">
    <property type="entry name" value="FERM1_F1_Myosin-VII"/>
    <property type="match status" value="1"/>
</dbReference>
<dbReference type="Gene3D" id="3.10.20.90">
    <property type="entry name" value="Phosphatidylinositol 3-kinase Catalytic Subunit, Chain A, domain 1"/>
    <property type="match status" value="2"/>
</dbReference>
<dbReference type="InterPro" id="IPR019748">
    <property type="entry name" value="FERM_central"/>
</dbReference>
<evidence type="ECO:0000256" key="3">
    <source>
        <dbReference type="ARBA" id="ARBA00022490"/>
    </source>
</evidence>
<comment type="similarity">
    <text evidence="2 10">Belongs to the TRAFAC class myosin-kinesin ATPase superfamily. Myosin family.</text>
</comment>
<dbReference type="Gene3D" id="2.30.30.40">
    <property type="entry name" value="SH3 Domains"/>
    <property type="match status" value="1"/>
</dbReference>
<evidence type="ECO:0000256" key="1">
    <source>
        <dbReference type="ARBA" id="ARBA00004496"/>
    </source>
</evidence>
<evidence type="ECO:0000256" key="5">
    <source>
        <dbReference type="ARBA" id="ARBA00022741"/>
    </source>
</evidence>
<feature type="region of interest" description="Actin-binding" evidence="10">
    <location>
        <begin position="579"/>
        <end position="601"/>
    </location>
</feature>
<keyword evidence="4" id="KW-0677">Repeat</keyword>
<evidence type="ECO:0000256" key="8">
    <source>
        <dbReference type="ARBA" id="ARBA00023175"/>
    </source>
</evidence>
<dbReference type="Pfam" id="PF02174">
    <property type="entry name" value="IRS"/>
    <property type="match status" value="1"/>
</dbReference>
<dbReference type="Gene3D" id="1.20.5.190">
    <property type="match status" value="2"/>
</dbReference>
<keyword evidence="6 10" id="KW-0067">ATP-binding</keyword>
<dbReference type="SMART" id="SM00242">
    <property type="entry name" value="MYSc"/>
    <property type="match status" value="1"/>
</dbReference>
<dbReference type="InterPro" id="IPR019749">
    <property type="entry name" value="Band_41_domain"/>
</dbReference>
<evidence type="ECO:0000313" key="16">
    <source>
        <dbReference type="Proteomes" id="UP001177023"/>
    </source>
</evidence>
<dbReference type="InterPro" id="IPR000299">
    <property type="entry name" value="FERM_domain"/>
</dbReference>
<evidence type="ECO:0000259" key="14">
    <source>
        <dbReference type="PROSITE" id="PS51456"/>
    </source>
</evidence>
<dbReference type="SUPFAM" id="SSF50729">
    <property type="entry name" value="PH domain-like"/>
    <property type="match status" value="1"/>
</dbReference>
<dbReference type="InterPro" id="IPR027417">
    <property type="entry name" value="P-loop_NTPase"/>
</dbReference>
<dbReference type="InterPro" id="IPR000857">
    <property type="entry name" value="MyTH4_dom"/>
</dbReference>
<dbReference type="PANTHER" id="PTHR22692">
    <property type="entry name" value="MYOSIN VII, XV"/>
    <property type="match status" value="1"/>
</dbReference>
<protein>
    <recommendedName>
        <fullName evidence="17">Myosin-VIIa</fullName>
    </recommendedName>
</protein>
<dbReference type="GO" id="GO:0005737">
    <property type="term" value="C:cytoplasm"/>
    <property type="evidence" value="ECO:0007669"/>
    <property type="project" value="UniProtKB-SubCell"/>
</dbReference>
<dbReference type="Pfam" id="PF24123">
    <property type="entry name" value="Myosin_VII_N"/>
    <property type="match status" value="1"/>
</dbReference>
<feature type="binding site" evidence="10">
    <location>
        <begin position="155"/>
        <end position="162"/>
    </location>
    <ligand>
        <name>ATP</name>
        <dbReference type="ChEBI" id="CHEBI:30616"/>
    </ligand>
</feature>
<dbReference type="PROSITE" id="PS51456">
    <property type="entry name" value="MYOSIN_MOTOR"/>
    <property type="match status" value="1"/>
</dbReference>
<dbReference type="FunFam" id="3.10.20.90:FF:000036">
    <property type="entry name" value="Unconventional myosin-VIIa"/>
    <property type="match status" value="1"/>
</dbReference>
<feature type="region of interest" description="Disordered" evidence="11">
    <location>
        <begin position="798"/>
        <end position="819"/>
    </location>
</feature>
<organism evidence="15 16">
    <name type="scientific">Mesorhabditis spiculigera</name>
    <dbReference type="NCBI Taxonomy" id="96644"/>
    <lineage>
        <taxon>Eukaryota</taxon>
        <taxon>Metazoa</taxon>
        <taxon>Ecdysozoa</taxon>
        <taxon>Nematoda</taxon>
        <taxon>Chromadorea</taxon>
        <taxon>Rhabditida</taxon>
        <taxon>Rhabditina</taxon>
        <taxon>Rhabditomorpha</taxon>
        <taxon>Rhabditoidea</taxon>
        <taxon>Rhabditidae</taxon>
        <taxon>Mesorhabditinae</taxon>
        <taxon>Mesorhabditis</taxon>
    </lineage>
</organism>
<dbReference type="Gene3D" id="1.25.40.530">
    <property type="entry name" value="MyTH4 domain"/>
    <property type="match status" value="2"/>
</dbReference>
<evidence type="ECO:0000256" key="7">
    <source>
        <dbReference type="ARBA" id="ARBA00023123"/>
    </source>
</evidence>
<dbReference type="InterPro" id="IPR041793">
    <property type="entry name" value="MyoVII_FERM_C1"/>
</dbReference>
<dbReference type="CDD" id="cd17093">
    <property type="entry name" value="FERM2_F1_Myosin-VII"/>
    <property type="match status" value="1"/>
</dbReference>
<dbReference type="PROSITE" id="PS51016">
    <property type="entry name" value="MYTH4"/>
    <property type="match status" value="2"/>
</dbReference>
<keyword evidence="9 10" id="KW-0009">Actin-binding</keyword>
<dbReference type="GO" id="GO:0016459">
    <property type="term" value="C:myosin complex"/>
    <property type="evidence" value="ECO:0007669"/>
    <property type="project" value="UniProtKB-KW"/>
</dbReference>
<dbReference type="GO" id="GO:0003779">
    <property type="term" value="F:actin binding"/>
    <property type="evidence" value="ECO:0007669"/>
    <property type="project" value="UniProtKB-KW"/>
</dbReference>
<dbReference type="InterPro" id="IPR036106">
    <property type="entry name" value="MYSc_Myo7"/>
</dbReference>
<dbReference type="Pfam" id="PF21998">
    <property type="entry name" value="FERM_C1_MyoVII"/>
    <property type="match status" value="1"/>
</dbReference>
<evidence type="ECO:0008006" key="17">
    <source>
        <dbReference type="Google" id="ProtNLM"/>
    </source>
</evidence>
<gene>
    <name evidence="15" type="ORF">MSPICULIGERA_LOCUS21572</name>
</gene>
<dbReference type="InterPro" id="IPR011993">
    <property type="entry name" value="PH-like_dom_sf"/>
</dbReference>
<comment type="caution">
    <text evidence="15">The sequence shown here is derived from an EMBL/GenBank/DDBJ whole genome shotgun (WGS) entry which is preliminary data.</text>
</comment>
<dbReference type="Gene3D" id="1.20.58.530">
    <property type="match status" value="1"/>
</dbReference>
<dbReference type="InterPro" id="IPR029071">
    <property type="entry name" value="Ubiquitin-like_domsf"/>
</dbReference>
<dbReference type="SUPFAM" id="SSF52540">
    <property type="entry name" value="P-loop containing nucleoside triphosphate hydrolases"/>
    <property type="match status" value="1"/>
</dbReference>
<dbReference type="Gene3D" id="1.10.10.820">
    <property type="match status" value="1"/>
</dbReference>
<dbReference type="SUPFAM" id="SSF47031">
    <property type="entry name" value="Second domain of FERM"/>
    <property type="match status" value="2"/>
</dbReference>
<dbReference type="Pfam" id="PF00612">
    <property type="entry name" value="IQ"/>
    <property type="match status" value="3"/>
</dbReference>
<dbReference type="SMART" id="SM00295">
    <property type="entry name" value="B41"/>
    <property type="match status" value="2"/>
</dbReference>
<dbReference type="Pfam" id="PF00063">
    <property type="entry name" value="Myosin_head"/>
    <property type="match status" value="1"/>
</dbReference>
<keyword evidence="7 10" id="KW-0518">Myosin</keyword>
<evidence type="ECO:0000256" key="11">
    <source>
        <dbReference type="SAM" id="MobiDB-lite"/>
    </source>
</evidence>
<dbReference type="InterPro" id="IPR051567">
    <property type="entry name" value="Unconventional_Myosin_ATPase"/>
</dbReference>
<dbReference type="InterPro" id="IPR035963">
    <property type="entry name" value="FERM_2"/>
</dbReference>
<dbReference type="Gene3D" id="3.40.850.10">
    <property type="entry name" value="Kinesin motor domain"/>
    <property type="match status" value="2"/>
</dbReference>
<dbReference type="CDD" id="cd01381">
    <property type="entry name" value="MYSc_Myo7"/>
    <property type="match status" value="1"/>
</dbReference>
<dbReference type="CDD" id="cd14473">
    <property type="entry name" value="FERM_B-lobe"/>
    <property type="match status" value="1"/>
</dbReference>
<dbReference type="CDD" id="cd23767">
    <property type="entry name" value="IQCD"/>
    <property type="match status" value="1"/>
</dbReference>
<feature type="compositionally biased region" description="Low complexity" evidence="11">
    <location>
        <begin position="846"/>
        <end position="863"/>
    </location>
</feature>
<evidence type="ECO:0000256" key="6">
    <source>
        <dbReference type="ARBA" id="ARBA00022840"/>
    </source>
</evidence>
<reference evidence="15" key="1">
    <citation type="submission" date="2023-06" db="EMBL/GenBank/DDBJ databases">
        <authorList>
            <person name="Delattre M."/>
        </authorList>
    </citation>
    <scope>NUCLEOTIDE SEQUENCE</scope>
    <source>
        <strain evidence="15">AF72</strain>
    </source>
</reference>
<dbReference type="SMART" id="SM00015">
    <property type="entry name" value="IQ"/>
    <property type="match status" value="4"/>
</dbReference>
<dbReference type="SMART" id="SM00139">
    <property type="entry name" value="MyTH4"/>
    <property type="match status" value="2"/>
</dbReference>